<reference evidence="3 4" key="1">
    <citation type="submission" date="2023-02" db="EMBL/GenBank/DDBJ databases">
        <title>Dictyobacter halimunensis sp. nov., a new member of the class Ktedonobacteria from forest soil in a geothermal area.</title>
        <authorList>
            <person name="Rachmania M.K."/>
            <person name="Ningsih F."/>
            <person name="Sakai Y."/>
            <person name="Yabe S."/>
            <person name="Yokota A."/>
            <person name="Sjamsuridzal W."/>
        </authorList>
    </citation>
    <scope>NUCLEOTIDE SEQUENCE [LARGE SCALE GENOMIC DNA]</scope>
    <source>
        <strain evidence="3 4">S3.2.2.5</strain>
    </source>
</reference>
<gene>
    <name evidence="3" type="ORF">KDH_16370</name>
</gene>
<keyword evidence="4" id="KW-1185">Reference proteome</keyword>
<evidence type="ECO:0000313" key="4">
    <source>
        <dbReference type="Proteomes" id="UP001344906"/>
    </source>
</evidence>
<proteinExistence type="predicted"/>
<name>A0ABQ6FKK8_9CHLR</name>
<feature type="compositionally biased region" description="Low complexity" evidence="1">
    <location>
        <begin position="127"/>
        <end position="161"/>
    </location>
</feature>
<dbReference type="EMBL" id="BSRI01000001">
    <property type="protein sequence ID" value="GLV54790.1"/>
    <property type="molecule type" value="Genomic_DNA"/>
</dbReference>
<sequence>MPPTAYAGPTPPTSYGSTPVPPPPSYGGGSYQSGQQSSSPYNQNYSSAPYNQPGQQQYPPYNQPANNFQQGSGYPGAPGPQPPYSPPRKKSKVGLIIGIVALLLVVACIASVVFATKFSGVSQTDSTPTAVATKTPTPAGVTPTPTTGTTTQTNNNNTPSGNPIDPVAASIIIHPQTASDVDKDTLEPKAGTVGTTFKINQPIYVTFHLDPGKYDITKEQDWVNVRFYRGSESILKDDPLKLDKQETVGYFGAKYYLATTDGAAEIYWCHTSTCSDGKLAQVVHFTVTN</sequence>
<keyword evidence="2" id="KW-1133">Transmembrane helix</keyword>
<dbReference type="Proteomes" id="UP001344906">
    <property type="component" value="Unassembled WGS sequence"/>
</dbReference>
<organism evidence="3 4">
    <name type="scientific">Dictyobacter halimunensis</name>
    <dbReference type="NCBI Taxonomy" id="3026934"/>
    <lineage>
        <taxon>Bacteria</taxon>
        <taxon>Bacillati</taxon>
        <taxon>Chloroflexota</taxon>
        <taxon>Ktedonobacteria</taxon>
        <taxon>Ktedonobacterales</taxon>
        <taxon>Dictyobacteraceae</taxon>
        <taxon>Dictyobacter</taxon>
    </lineage>
</organism>
<feature type="compositionally biased region" description="Low complexity" evidence="1">
    <location>
        <begin position="1"/>
        <end position="18"/>
    </location>
</feature>
<feature type="compositionally biased region" description="Low complexity" evidence="1">
    <location>
        <begin position="32"/>
        <end position="72"/>
    </location>
</feature>
<feature type="region of interest" description="Disordered" evidence="1">
    <location>
        <begin position="1"/>
        <end position="89"/>
    </location>
</feature>
<protein>
    <recommendedName>
        <fullName evidence="5">SH3b domain-containing protein</fullName>
    </recommendedName>
</protein>
<feature type="compositionally biased region" description="Pro residues" evidence="1">
    <location>
        <begin position="77"/>
        <end position="86"/>
    </location>
</feature>
<evidence type="ECO:0000313" key="3">
    <source>
        <dbReference type="EMBL" id="GLV54790.1"/>
    </source>
</evidence>
<evidence type="ECO:0000256" key="1">
    <source>
        <dbReference type="SAM" id="MobiDB-lite"/>
    </source>
</evidence>
<accession>A0ABQ6FKK8</accession>
<feature type="region of interest" description="Disordered" evidence="1">
    <location>
        <begin position="122"/>
        <end position="161"/>
    </location>
</feature>
<keyword evidence="2" id="KW-0472">Membrane</keyword>
<evidence type="ECO:0008006" key="5">
    <source>
        <dbReference type="Google" id="ProtNLM"/>
    </source>
</evidence>
<evidence type="ECO:0000256" key="2">
    <source>
        <dbReference type="SAM" id="Phobius"/>
    </source>
</evidence>
<feature type="transmembrane region" description="Helical" evidence="2">
    <location>
        <begin position="93"/>
        <end position="115"/>
    </location>
</feature>
<keyword evidence="2" id="KW-0812">Transmembrane</keyword>
<comment type="caution">
    <text evidence="3">The sequence shown here is derived from an EMBL/GenBank/DDBJ whole genome shotgun (WGS) entry which is preliminary data.</text>
</comment>